<evidence type="ECO:0000256" key="4">
    <source>
        <dbReference type="ARBA" id="ARBA00023136"/>
    </source>
</evidence>
<dbReference type="InterPro" id="IPR011990">
    <property type="entry name" value="TPR-like_helical_dom_sf"/>
</dbReference>
<dbReference type="Gene3D" id="1.25.40.10">
    <property type="entry name" value="Tetratricopeptide repeat domain"/>
    <property type="match status" value="1"/>
</dbReference>
<dbReference type="Pfam" id="PF07660">
    <property type="entry name" value="STN"/>
    <property type="match status" value="1"/>
</dbReference>
<reference evidence="9 10" key="1">
    <citation type="submission" date="2019-03" db="EMBL/GenBank/DDBJ databases">
        <title>Ramlibacter henchirensis DSM 14656, whole genome shotgun sequence.</title>
        <authorList>
            <person name="Zhang X."/>
            <person name="Feng G."/>
            <person name="Zhu H."/>
        </authorList>
    </citation>
    <scope>NUCLEOTIDE SEQUENCE [LARGE SCALE GENOMIC DNA]</scope>
    <source>
        <strain evidence="9 10">DSM 14656</strain>
    </source>
</reference>
<comment type="similarity">
    <text evidence="6">Belongs to the bacterial secretin family.</text>
</comment>
<dbReference type="SUPFAM" id="SSF49384">
    <property type="entry name" value="Carbohydrate-binding domain"/>
    <property type="match status" value="1"/>
</dbReference>
<dbReference type="InterPro" id="IPR004846">
    <property type="entry name" value="T2SS/T3SS_dom"/>
</dbReference>
<dbReference type="PANTHER" id="PTHR30332:SF17">
    <property type="entry name" value="TYPE IV PILIATION SYSTEM PROTEIN DR_0774-RELATED"/>
    <property type="match status" value="1"/>
</dbReference>
<dbReference type="GO" id="GO:0030246">
    <property type="term" value="F:carbohydrate binding"/>
    <property type="evidence" value="ECO:0007669"/>
    <property type="project" value="InterPro"/>
</dbReference>
<dbReference type="PANTHER" id="PTHR30332">
    <property type="entry name" value="PROBABLE GENERAL SECRETION PATHWAY PROTEIN D"/>
    <property type="match status" value="1"/>
</dbReference>
<keyword evidence="3" id="KW-0732">Signal</keyword>
<dbReference type="Gene3D" id="3.30.1370.120">
    <property type="match status" value="1"/>
</dbReference>
<dbReference type="GO" id="GO:0015627">
    <property type="term" value="C:type II protein secretion system complex"/>
    <property type="evidence" value="ECO:0007669"/>
    <property type="project" value="TreeGrafter"/>
</dbReference>
<keyword evidence="4" id="KW-0472">Membrane</keyword>
<dbReference type="InterPro" id="IPR011662">
    <property type="entry name" value="Secretin/TonB_short_N"/>
</dbReference>
<dbReference type="SMART" id="SM00965">
    <property type="entry name" value="STN"/>
    <property type="match status" value="1"/>
</dbReference>
<dbReference type="InterPro" id="IPR050810">
    <property type="entry name" value="Bact_Secretion_Sys_Channel"/>
</dbReference>
<evidence type="ECO:0000256" key="5">
    <source>
        <dbReference type="ARBA" id="ARBA00023237"/>
    </source>
</evidence>
<dbReference type="InterPro" id="IPR005644">
    <property type="entry name" value="NolW-like"/>
</dbReference>
<dbReference type="Gene3D" id="3.30.1370.130">
    <property type="match status" value="1"/>
</dbReference>
<dbReference type="Pfam" id="PF00263">
    <property type="entry name" value="Secretin"/>
    <property type="match status" value="1"/>
</dbReference>
<proteinExistence type="inferred from homology"/>
<dbReference type="InterPro" id="IPR038591">
    <property type="entry name" value="NolW-like_sf"/>
</dbReference>
<comment type="subcellular location">
    <subcellularLocation>
        <location evidence="7">Cell outer membrane</location>
    </subcellularLocation>
    <subcellularLocation>
        <location evidence="1">Membrane</location>
    </subcellularLocation>
</comment>
<dbReference type="InterPro" id="IPR001775">
    <property type="entry name" value="GspD/PilQ"/>
</dbReference>
<evidence type="ECO:0000256" key="7">
    <source>
        <dbReference type="RuleBase" id="RU004004"/>
    </source>
</evidence>
<dbReference type="InterPro" id="IPR008965">
    <property type="entry name" value="CBM2/CBM3_carb-bd_dom_sf"/>
</dbReference>
<dbReference type="GO" id="GO:0009306">
    <property type="term" value="P:protein secretion"/>
    <property type="evidence" value="ECO:0007669"/>
    <property type="project" value="InterPro"/>
</dbReference>
<dbReference type="Proteomes" id="UP000298180">
    <property type="component" value="Unassembled WGS sequence"/>
</dbReference>
<dbReference type="RefSeq" id="WP_135261458.1">
    <property type="nucleotide sequence ID" value="NZ_SMLM01000001.1"/>
</dbReference>
<dbReference type="EMBL" id="SMLM01000001">
    <property type="protein sequence ID" value="TFZ05377.1"/>
    <property type="molecule type" value="Genomic_DNA"/>
</dbReference>
<keyword evidence="5" id="KW-0998">Cell outer membrane</keyword>
<dbReference type="OrthoDB" id="9775455at2"/>
<dbReference type="GO" id="GO:0009279">
    <property type="term" value="C:cell outer membrane"/>
    <property type="evidence" value="ECO:0007669"/>
    <property type="project" value="UniProtKB-SubCell"/>
</dbReference>
<gene>
    <name evidence="9" type="ORF">EZ313_01505</name>
</gene>
<name>A0A4Z0C181_9BURK</name>
<organism evidence="9 10">
    <name type="scientific">Ramlibacter henchirensis</name>
    <dbReference type="NCBI Taxonomy" id="204072"/>
    <lineage>
        <taxon>Bacteria</taxon>
        <taxon>Pseudomonadati</taxon>
        <taxon>Pseudomonadota</taxon>
        <taxon>Betaproteobacteria</taxon>
        <taxon>Burkholderiales</taxon>
        <taxon>Comamonadaceae</taxon>
        <taxon>Ramlibacter</taxon>
    </lineage>
</organism>
<evidence type="ECO:0000313" key="10">
    <source>
        <dbReference type="Proteomes" id="UP000298180"/>
    </source>
</evidence>
<dbReference type="AlphaFoldDB" id="A0A4Z0C181"/>
<evidence type="ECO:0000256" key="2">
    <source>
        <dbReference type="ARBA" id="ARBA00022448"/>
    </source>
</evidence>
<evidence type="ECO:0000313" key="9">
    <source>
        <dbReference type="EMBL" id="TFZ05377.1"/>
    </source>
</evidence>
<keyword evidence="10" id="KW-1185">Reference proteome</keyword>
<evidence type="ECO:0000256" key="6">
    <source>
        <dbReference type="RuleBase" id="RU004003"/>
    </source>
</evidence>
<protein>
    <submittedName>
        <fullName evidence="9">General secretion pathway protein GspD</fullName>
    </submittedName>
</protein>
<dbReference type="SUPFAM" id="SSF48452">
    <property type="entry name" value="TPR-like"/>
    <property type="match status" value="1"/>
</dbReference>
<sequence>MTAQQPTPEARRRGRLALLAPWLLLAACATQQPDLREGQQLIAAGRFQEGLARLEAAAKAQPRDPQAYTTYITQRAAIVNAQVRDGDALRVAGDLRGAEAQYRAALQLDPTSALAQAGLEATARAARSDASMIEAEQALRAGDVAKAERLTRSVLSAESNHPRARAMMKAVAERRAAAETVPPRLRSALQRQISLDLRDAPLRSILNIIASNGELNFVFDRDVKTDQRASIFVRDMSLDDILRILLLTNQLERKVLNENSILVYPATQAKQREYQELVTRSFYLANSDPKQTAAMIRALVKTRDLFVDEKLNLIIMRDTPDAVRLAEQLVATQDLGEPEVMLELEVLEVASSLVQELGVRYPEQVSFFSPDASGAFPALVELRRSSGLRALVPNPVLLLTLRQQDGTTNLLANPRIRVKNREKAKVHIGERVPVITTTSTANVGVSSSVNYLETGLKLDVEPNIFLEDEVAIKVQLEVSNILEQLNVSGTVAYRLGTRNAATTLRLRDGETQVLAGLINSEDRKSFTKVPYAGDLPVLGRLFRNDDERGSKTEIVLLLTPRVVRNLARPDTVAPMFSSGTEAAPGAAPLRLASGGRVGLTPDASAAGTAGPAPAAAAQAPAQPAVPLNLVAPAQAPVGSEFSVTLSLPTGNAPVTASVQLTFDPAVLNLVGISPASPGSPPAPDRGTVAVEVASAGIPGTPTTPTQLRFRVVGKEPTNTEIGIEVVSASRPVQAPPSSQPVSIVGR</sequence>
<feature type="domain" description="Secretin/TonB short N-terminal" evidence="8">
    <location>
        <begin position="215"/>
        <end position="266"/>
    </location>
</feature>
<dbReference type="PRINTS" id="PR00811">
    <property type="entry name" value="BCTERIALGSPD"/>
</dbReference>
<dbReference type="Pfam" id="PF03958">
    <property type="entry name" value="Secretin_N"/>
    <property type="match status" value="1"/>
</dbReference>
<evidence type="ECO:0000256" key="3">
    <source>
        <dbReference type="ARBA" id="ARBA00022729"/>
    </source>
</evidence>
<evidence type="ECO:0000259" key="8">
    <source>
        <dbReference type="SMART" id="SM00965"/>
    </source>
</evidence>
<accession>A0A4Z0C181</accession>
<comment type="caution">
    <text evidence="9">The sequence shown here is derived from an EMBL/GenBank/DDBJ whole genome shotgun (WGS) entry which is preliminary data.</text>
</comment>
<keyword evidence="2 7" id="KW-0813">Transport</keyword>
<dbReference type="PRINTS" id="PR01032">
    <property type="entry name" value="PHAGEIV"/>
</dbReference>
<evidence type="ECO:0000256" key="1">
    <source>
        <dbReference type="ARBA" id="ARBA00004370"/>
    </source>
</evidence>